<dbReference type="RefSeq" id="WP_377945578.1">
    <property type="nucleotide sequence ID" value="NZ_JBHUCX010000097.1"/>
</dbReference>
<dbReference type="PANTHER" id="PTHR45763:SF46">
    <property type="entry name" value="AB HYDROLASE-1 DOMAIN-CONTAINING PROTEIN"/>
    <property type="match status" value="1"/>
</dbReference>
<dbReference type="EMBL" id="JBHUCX010000097">
    <property type="protein sequence ID" value="MFD1677667.1"/>
    <property type="molecule type" value="Genomic_DNA"/>
</dbReference>
<comment type="caution">
    <text evidence="2">The sequence shown here is derived from an EMBL/GenBank/DDBJ whole genome shotgun (WGS) entry which is preliminary data.</text>
</comment>
<keyword evidence="3" id="KW-1185">Reference proteome</keyword>
<keyword evidence="2" id="KW-0378">Hydrolase</keyword>
<dbReference type="InterPro" id="IPR029058">
    <property type="entry name" value="AB_hydrolase_fold"/>
</dbReference>
<evidence type="ECO:0000259" key="1">
    <source>
        <dbReference type="Pfam" id="PF00561"/>
    </source>
</evidence>
<reference evidence="3" key="1">
    <citation type="journal article" date="2019" name="Int. J. Syst. Evol. Microbiol.">
        <title>The Global Catalogue of Microorganisms (GCM) 10K type strain sequencing project: providing services to taxonomists for standard genome sequencing and annotation.</title>
        <authorList>
            <consortium name="The Broad Institute Genomics Platform"/>
            <consortium name="The Broad Institute Genome Sequencing Center for Infectious Disease"/>
            <person name="Wu L."/>
            <person name="Ma J."/>
        </authorList>
    </citation>
    <scope>NUCLEOTIDE SEQUENCE [LARGE SCALE GENOMIC DNA]</scope>
    <source>
        <strain evidence="3">CGMCC 1.12286</strain>
    </source>
</reference>
<dbReference type="PANTHER" id="PTHR45763">
    <property type="entry name" value="HYDROLASE, ALPHA/BETA FOLD FAMILY PROTEIN, EXPRESSED-RELATED"/>
    <property type="match status" value="1"/>
</dbReference>
<organism evidence="2 3">
    <name type="scientific">Alicyclobacillus fodiniaquatilis</name>
    <dbReference type="NCBI Taxonomy" id="1661150"/>
    <lineage>
        <taxon>Bacteria</taxon>
        <taxon>Bacillati</taxon>
        <taxon>Bacillota</taxon>
        <taxon>Bacilli</taxon>
        <taxon>Bacillales</taxon>
        <taxon>Alicyclobacillaceae</taxon>
        <taxon>Alicyclobacillus</taxon>
    </lineage>
</organism>
<evidence type="ECO:0000313" key="3">
    <source>
        <dbReference type="Proteomes" id="UP001597079"/>
    </source>
</evidence>
<evidence type="ECO:0000313" key="2">
    <source>
        <dbReference type="EMBL" id="MFD1677667.1"/>
    </source>
</evidence>
<dbReference type="Pfam" id="PF00561">
    <property type="entry name" value="Abhydrolase_1"/>
    <property type="match status" value="1"/>
</dbReference>
<dbReference type="SUPFAM" id="SSF53474">
    <property type="entry name" value="alpha/beta-Hydrolases"/>
    <property type="match status" value="1"/>
</dbReference>
<feature type="domain" description="AB hydrolase-1" evidence="1">
    <location>
        <begin position="25"/>
        <end position="265"/>
    </location>
</feature>
<name>A0ABW4JN68_9BACL</name>
<accession>A0ABW4JN68</accession>
<protein>
    <submittedName>
        <fullName evidence="2">Alpha/beta fold hydrolase</fullName>
    </submittedName>
</protein>
<proteinExistence type="predicted"/>
<dbReference type="GO" id="GO:0016787">
    <property type="term" value="F:hydrolase activity"/>
    <property type="evidence" value="ECO:0007669"/>
    <property type="project" value="UniProtKB-KW"/>
</dbReference>
<dbReference type="Gene3D" id="3.40.50.1820">
    <property type="entry name" value="alpha/beta hydrolase"/>
    <property type="match status" value="1"/>
</dbReference>
<dbReference type="Proteomes" id="UP001597079">
    <property type="component" value="Unassembled WGS sequence"/>
</dbReference>
<gene>
    <name evidence="2" type="ORF">ACFSB2_23680</name>
</gene>
<sequence>MFDGVIEVRNGRKVGYAEYGPKGGYPVVLFHGTPGSRFQVFAHLATRELQEVSIIVPERPGYGLSDVQHQRSLFDHAADIQTLVTHLGIQRFSVIGISGGAPYALACAKALPECIERVSILCGVGPLNDPELLVECDELEQALIARSKAADQYIAQMVAAAQHAPEAVIQQIYASLPPTDQALISKDMLSVLLDTFLEGLCIPDGMVDDYIVLAKPWDFSLHDIQAPVHLWHSTADHKIGIRHAEYIASQVPNAVLHKISNIGHIGTPFACIQQVLNYIRTGAVATM</sequence>
<dbReference type="InterPro" id="IPR000073">
    <property type="entry name" value="AB_hydrolase_1"/>
</dbReference>